<reference evidence="2 3" key="1">
    <citation type="submission" date="2019-12" db="EMBL/GenBank/DDBJ databases">
        <title>Novel species isolated from a subtropical stream in China.</title>
        <authorList>
            <person name="Lu H."/>
        </authorList>
    </citation>
    <scope>NUCLEOTIDE SEQUENCE [LARGE SCALE GENOMIC DNA]</scope>
    <source>
        <strain evidence="2 3">CY13W</strain>
    </source>
</reference>
<proteinExistence type="predicted"/>
<organism evidence="2 3">
    <name type="scientific">Duganella qianjiadongensis</name>
    <dbReference type="NCBI Taxonomy" id="2692176"/>
    <lineage>
        <taxon>Bacteria</taxon>
        <taxon>Pseudomonadati</taxon>
        <taxon>Pseudomonadota</taxon>
        <taxon>Betaproteobacteria</taxon>
        <taxon>Burkholderiales</taxon>
        <taxon>Oxalobacteraceae</taxon>
        <taxon>Telluria group</taxon>
        <taxon>Duganella</taxon>
    </lineage>
</organism>
<name>A0ABW9VRA3_9BURK</name>
<evidence type="ECO:0000313" key="2">
    <source>
        <dbReference type="EMBL" id="MYM41936.1"/>
    </source>
</evidence>
<dbReference type="RefSeq" id="WP_161041193.1">
    <property type="nucleotide sequence ID" value="NZ_WWCM01000025.1"/>
</dbReference>
<evidence type="ECO:0000256" key="1">
    <source>
        <dbReference type="SAM" id="SignalP"/>
    </source>
</evidence>
<dbReference type="Proteomes" id="UP000478090">
    <property type="component" value="Unassembled WGS sequence"/>
</dbReference>
<feature type="chain" id="PRO_5046049542" evidence="1">
    <location>
        <begin position="27"/>
        <end position="169"/>
    </location>
</feature>
<dbReference type="EMBL" id="WWCM01000025">
    <property type="protein sequence ID" value="MYM41936.1"/>
    <property type="molecule type" value="Genomic_DNA"/>
</dbReference>
<accession>A0ABW9VRA3</accession>
<evidence type="ECO:0000313" key="3">
    <source>
        <dbReference type="Proteomes" id="UP000478090"/>
    </source>
</evidence>
<protein>
    <submittedName>
        <fullName evidence="2">Uncharacterized protein</fullName>
    </submittedName>
</protein>
<keyword evidence="1" id="KW-0732">Signal</keyword>
<sequence length="169" mass="18713">MNKSSLMVSRWFCAIALALSTPILSAAPQEPPLKCEVTHGAWCVARGIGEIKFVAHQNEQWNRWSLYDNYWKREVGVVLETPGCSDTVADRVELIKISPNVLWEGSRWKEAVISLRRDGTCELRLMVPLSDLNFVGKAASSLTGHIAACIAGRACTDNMLSAFAYKSLK</sequence>
<gene>
    <name evidence="2" type="ORF">GTP27_21765</name>
</gene>
<feature type="signal peptide" evidence="1">
    <location>
        <begin position="1"/>
        <end position="26"/>
    </location>
</feature>
<comment type="caution">
    <text evidence="2">The sequence shown here is derived from an EMBL/GenBank/DDBJ whole genome shotgun (WGS) entry which is preliminary data.</text>
</comment>
<keyword evidence="3" id="KW-1185">Reference proteome</keyword>